<dbReference type="AlphaFoldDB" id="A0A4R7ZQW9"/>
<comment type="subcellular location">
    <subcellularLocation>
        <location evidence="1">Cytoplasm</location>
    </subcellularLocation>
</comment>
<dbReference type="PANTHER" id="PTHR11776:SF7">
    <property type="entry name" value="PHOSPHORIBOSYLTRANSFERASE DOMAIN-CONTAINING PROTEIN"/>
    <property type="match status" value="1"/>
</dbReference>
<reference evidence="10 11" key="1">
    <citation type="submission" date="2019-03" db="EMBL/GenBank/DDBJ databases">
        <title>Genomic Encyclopedia of Type Strains, Phase III (KMG-III): the genomes of soil and plant-associated and newly described type strains.</title>
        <authorList>
            <person name="Whitman W."/>
        </authorList>
    </citation>
    <scope>NUCLEOTIDE SEQUENCE [LARGE SCALE GENOMIC DNA]</scope>
    <source>
        <strain evidence="10 11">VKM Ac-2570</strain>
    </source>
</reference>
<sequence length="130" mass="14033">MVPTVVVGPVSRGSLVGALTAAALGVGFVEIRKNAWPATDSDRWVLHTAGPDYRDRQDVFGFRRDLVRAGDRVLLVDDWAETGATALTGRALVDDCGARWIGAACVVDGLTDARLRHDLPLRALLDVRQL</sequence>
<evidence type="ECO:0000256" key="2">
    <source>
        <dbReference type="ARBA" id="ARBA00008391"/>
    </source>
</evidence>
<keyword evidence="4" id="KW-0963">Cytoplasm</keyword>
<evidence type="ECO:0000256" key="6">
    <source>
        <dbReference type="ARBA" id="ARBA00022679"/>
    </source>
</evidence>
<dbReference type="GO" id="GO:0006166">
    <property type="term" value="P:purine ribonucleoside salvage"/>
    <property type="evidence" value="ECO:0007669"/>
    <property type="project" value="UniProtKB-KW"/>
</dbReference>
<comment type="subunit">
    <text evidence="3">Homodimer.</text>
</comment>
<feature type="domain" description="Phosphoribosyltransferase" evidence="9">
    <location>
        <begin position="3"/>
        <end position="114"/>
    </location>
</feature>
<dbReference type="GO" id="GO:0005737">
    <property type="term" value="C:cytoplasm"/>
    <property type="evidence" value="ECO:0007669"/>
    <property type="project" value="UniProtKB-SubCell"/>
</dbReference>
<evidence type="ECO:0000256" key="7">
    <source>
        <dbReference type="ARBA" id="ARBA00022726"/>
    </source>
</evidence>
<dbReference type="Gene3D" id="3.40.50.2020">
    <property type="match status" value="1"/>
</dbReference>
<dbReference type="CDD" id="cd06223">
    <property type="entry name" value="PRTases_typeI"/>
    <property type="match status" value="1"/>
</dbReference>
<keyword evidence="5 10" id="KW-0328">Glycosyltransferase</keyword>
<dbReference type="Pfam" id="PF00156">
    <property type="entry name" value="Pribosyltran"/>
    <property type="match status" value="1"/>
</dbReference>
<keyword evidence="6 10" id="KW-0808">Transferase</keyword>
<evidence type="ECO:0000313" key="10">
    <source>
        <dbReference type="EMBL" id="TDW17760.1"/>
    </source>
</evidence>
<dbReference type="InterPro" id="IPR050120">
    <property type="entry name" value="Adenine_PRTase"/>
</dbReference>
<evidence type="ECO:0000313" key="11">
    <source>
        <dbReference type="Proteomes" id="UP000295447"/>
    </source>
</evidence>
<evidence type="ECO:0000256" key="4">
    <source>
        <dbReference type="ARBA" id="ARBA00022490"/>
    </source>
</evidence>
<dbReference type="Proteomes" id="UP000295447">
    <property type="component" value="Unassembled WGS sequence"/>
</dbReference>
<dbReference type="RefSeq" id="WP_238174361.1">
    <property type="nucleotide sequence ID" value="NZ_SODF01000002.1"/>
</dbReference>
<evidence type="ECO:0000256" key="3">
    <source>
        <dbReference type="ARBA" id="ARBA00011738"/>
    </source>
</evidence>
<accession>A0A4R7ZQW9</accession>
<dbReference type="EMBL" id="SODF01000002">
    <property type="protein sequence ID" value="TDW17760.1"/>
    <property type="molecule type" value="Genomic_DNA"/>
</dbReference>
<organism evidence="10 11">
    <name type="scientific">Kribbella kalugense</name>
    <dbReference type="NCBI Taxonomy" id="2512221"/>
    <lineage>
        <taxon>Bacteria</taxon>
        <taxon>Bacillati</taxon>
        <taxon>Actinomycetota</taxon>
        <taxon>Actinomycetes</taxon>
        <taxon>Propionibacteriales</taxon>
        <taxon>Kribbellaceae</taxon>
        <taxon>Kribbella</taxon>
    </lineage>
</organism>
<dbReference type="SUPFAM" id="SSF53271">
    <property type="entry name" value="PRTase-like"/>
    <property type="match status" value="1"/>
</dbReference>
<evidence type="ECO:0000259" key="9">
    <source>
        <dbReference type="Pfam" id="PF00156"/>
    </source>
</evidence>
<evidence type="ECO:0000256" key="1">
    <source>
        <dbReference type="ARBA" id="ARBA00004496"/>
    </source>
</evidence>
<keyword evidence="11" id="KW-1185">Reference proteome</keyword>
<evidence type="ECO:0000256" key="5">
    <source>
        <dbReference type="ARBA" id="ARBA00022676"/>
    </source>
</evidence>
<protein>
    <submittedName>
        <fullName evidence="10">Adenine phosphoribosyltransferase</fullName>
    </submittedName>
</protein>
<comment type="pathway">
    <text evidence="8">Purine metabolism.</text>
</comment>
<comment type="similarity">
    <text evidence="2">Belongs to the purine/pyrimidine phosphoribosyltransferase family.</text>
</comment>
<dbReference type="GO" id="GO:0003999">
    <property type="term" value="F:adenine phosphoribosyltransferase activity"/>
    <property type="evidence" value="ECO:0007669"/>
    <property type="project" value="TreeGrafter"/>
</dbReference>
<name>A0A4R7ZQW9_9ACTN</name>
<evidence type="ECO:0000256" key="8">
    <source>
        <dbReference type="ARBA" id="ARBA00025704"/>
    </source>
</evidence>
<proteinExistence type="inferred from homology"/>
<dbReference type="InterPro" id="IPR029057">
    <property type="entry name" value="PRTase-like"/>
</dbReference>
<dbReference type="PANTHER" id="PTHR11776">
    <property type="entry name" value="ADENINE PHOSPHORIBOSYLTRANSFERASE"/>
    <property type="match status" value="1"/>
</dbReference>
<keyword evidence="7" id="KW-0660">Purine salvage</keyword>
<dbReference type="InterPro" id="IPR000836">
    <property type="entry name" value="PRTase_dom"/>
</dbReference>
<comment type="caution">
    <text evidence="10">The sequence shown here is derived from an EMBL/GenBank/DDBJ whole genome shotgun (WGS) entry which is preliminary data.</text>
</comment>
<gene>
    <name evidence="10" type="ORF">EV650_4336</name>
</gene>